<dbReference type="GO" id="GO:0003951">
    <property type="term" value="F:NAD+ kinase activity"/>
    <property type="evidence" value="ECO:0007669"/>
    <property type="project" value="InterPro"/>
</dbReference>
<dbReference type="Gene3D" id="3.40.50.10330">
    <property type="entry name" value="Probable inorganic polyphosphate/atp-NAD kinase, domain 1"/>
    <property type="match status" value="1"/>
</dbReference>
<feature type="non-terminal residue" evidence="8">
    <location>
        <position position="1"/>
    </location>
</feature>
<dbReference type="AlphaFoldDB" id="A0A4P9Y4Z3"/>
<protein>
    <submittedName>
        <fullName evidence="8">ATP-NAD kinase-like domain-containing protein</fullName>
    </submittedName>
</protein>
<dbReference type="GO" id="GO:0019674">
    <property type="term" value="P:NAD+ metabolic process"/>
    <property type="evidence" value="ECO:0007669"/>
    <property type="project" value="InterPro"/>
</dbReference>
<evidence type="ECO:0000256" key="7">
    <source>
        <dbReference type="ARBA" id="ARBA00023027"/>
    </source>
</evidence>
<dbReference type="SUPFAM" id="SSF111331">
    <property type="entry name" value="NAD kinase/diacylglycerol kinase-like"/>
    <property type="match status" value="1"/>
</dbReference>
<name>A0A4P9Y4Z3_9FUNG</name>
<dbReference type="Proteomes" id="UP000267251">
    <property type="component" value="Unassembled WGS sequence"/>
</dbReference>
<feature type="non-terminal residue" evidence="8">
    <location>
        <position position="247"/>
    </location>
</feature>
<evidence type="ECO:0000256" key="3">
    <source>
        <dbReference type="ARBA" id="ARBA00022741"/>
    </source>
</evidence>
<dbReference type="GO" id="GO:0006741">
    <property type="term" value="P:NADP+ biosynthetic process"/>
    <property type="evidence" value="ECO:0007669"/>
    <property type="project" value="InterPro"/>
</dbReference>
<dbReference type="Pfam" id="PF01513">
    <property type="entry name" value="NAD_kinase"/>
    <property type="match status" value="1"/>
</dbReference>
<keyword evidence="6" id="KW-0521">NADP</keyword>
<dbReference type="PANTHER" id="PTHR20275">
    <property type="entry name" value="NAD KINASE"/>
    <property type="match status" value="1"/>
</dbReference>
<reference evidence="9" key="1">
    <citation type="journal article" date="2018" name="Nat. Microbiol.">
        <title>Leveraging single-cell genomics to expand the fungal tree of life.</title>
        <authorList>
            <person name="Ahrendt S.R."/>
            <person name="Quandt C.A."/>
            <person name="Ciobanu D."/>
            <person name="Clum A."/>
            <person name="Salamov A."/>
            <person name="Andreopoulos B."/>
            <person name="Cheng J.F."/>
            <person name="Woyke T."/>
            <person name="Pelin A."/>
            <person name="Henrissat B."/>
            <person name="Reynolds N.K."/>
            <person name="Benny G.L."/>
            <person name="Smith M.E."/>
            <person name="James T.Y."/>
            <person name="Grigoriev I.V."/>
        </authorList>
    </citation>
    <scope>NUCLEOTIDE SEQUENCE [LARGE SCALE GENOMIC DNA]</scope>
</reference>
<organism evidence="8 9">
    <name type="scientific">Piptocephalis cylindrospora</name>
    <dbReference type="NCBI Taxonomy" id="1907219"/>
    <lineage>
        <taxon>Eukaryota</taxon>
        <taxon>Fungi</taxon>
        <taxon>Fungi incertae sedis</taxon>
        <taxon>Zoopagomycota</taxon>
        <taxon>Zoopagomycotina</taxon>
        <taxon>Zoopagomycetes</taxon>
        <taxon>Zoopagales</taxon>
        <taxon>Piptocephalidaceae</taxon>
        <taxon>Piptocephalis</taxon>
    </lineage>
</organism>
<keyword evidence="4 8" id="KW-0418">Kinase</keyword>
<evidence type="ECO:0000256" key="6">
    <source>
        <dbReference type="ARBA" id="ARBA00022857"/>
    </source>
</evidence>
<evidence type="ECO:0000256" key="5">
    <source>
        <dbReference type="ARBA" id="ARBA00022840"/>
    </source>
</evidence>
<dbReference type="Pfam" id="PF20143">
    <property type="entry name" value="NAD_kinase_C"/>
    <property type="match status" value="1"/>
</dbReference>
<sequence>QEVIDFVITLGGDGTILHASSLFPGPNSPPIISFSLGTLGFLLPFHIRDYQKALASVIQGKASLLPRMRLSCTAHLPDGSPLPGIPKRDHGIQAMNEINLHRGRYPHLTSVLTYLDDVLLTDAIADGLIIATPTGSTAYSLSAGGPIVHPSVQTMLLTPVCPRSLSFRPLLLPVTSHLRLLVSESSRGDEVEVSFDGREICLLPRGAYLQISMSPWPLLCVNRIHGGVDWARDINGLLKWNQNFGNK</sequence>
<dbReference type="EMBL" id="KZ987906">
    <property type="protein sequence ID" value="RKP13995.1"/>
    <property type="molecule type" value="Genomic_DNA"/>
</dbReference>
<accession>A0A4P9Y4Z3</accession>
<evidence type="ECO:0000313" key="9">
    <source>
        <dbReference type="Proteomes" id="UP000267251"/>
    </source>
</evidence>
<dbReference type="Gene3D" id="2.60.200.30">
    <property type="entry name" value="Probable inorganic polyphosphate/atp-NAD kinase, domain 2"/>
    <property type="match status" value="1"/>
</dbReference>
<evidence type="ECO:0000256" key="4">
    <source>
        <dbReference type="ARBA" id="ARBA00022777"/>
    </source>
</evidence>
<dbReference type="InterPro" id="IPR017438">
    <property type="entry name" value="ATP-NAD_kinase_N"/>
</dbReference>
<dbReference type="HAMAP" id="MF_00361">
    <property type="entry name" value="NAD_kinase"/>
    <property type="match status" value="1"/>
</dbReference>
<dbReference type="GO" id="GO:0005524">
    <property type="term" value="F:ATP binding"/>
    <property type="evidence" value="ECO:0007669"/>
    <property type="project" value="UniProtKB-KW"/>
</dbReference>
<keyword evidence="7" id="KW-0520">NAD</keyword>
<dbReference type="InterPro" id="IPR017437">
    <property type="entry name" value="ATP-NAD_kinase_PpnK-typ_C"/>
</dbReference>
<dbReference type="InterPro" id="IPR016064">
    <property type="entry name" value="NAD/diacylglycerol_kinase_sf"/>
</dbReference>
<gene>
    <name evidence="8" type="ORF">BJ684DRAFT_753</name>
</gene>
<keyword evidence="5" id="KW-0067">ATP-binding</keyword>
<dbReference type="OrthoDB" id="24581at2759"/>
<dbReference type="InterPro" id="IPR002504">
    <property type="entry name" value="NADK"/>
</dbReference>
<evidence type="ECO:0000256" key="2">
    <source>
        <dbReference type="ARBA" id="ARBA00022679"/>
    </source>
</evidence>
<dbReference type="PANTHER" id="PTHR20275:SF26">
    <property type="entry name" value="NADH KINASE POS5, MITOCHONDRIAL"/>
    <property type="match status" value="1"/>
</dbReference>
<keyword evidence="3" id="KW-0547">Nucleotide-binding</keyword>
<comment type="similarity">
    <text evidence="1">Belongs to the NAD kinase family.</text>
</comment>
<evidence type="ECO:0000256" key="1">
    <source>
        <dbReference type="ARBA" id="ARBA00010995"/>
    </source>
</evidence>
<keyword evidence="2" id="KW-0808">Transferase</keyword>
<evidence type="ECO:0000313" key="8">
    <source>
        <dbReference type="EMBL" id="RKP13995.1"/>
    </source>
</evidence>
<keyword evidence="9" id="KW-1185">Reference proteome</keyword>
<dbReference type="FunFam" id="2.60.200.30:FF:000009">
    <property type="entry name" value="Poly(P)/ATP NAD kinase"/>
    <property type="match status" value="1"/>
</dbReference>
<proteinExistence type="inferred from homology"/>